<keyword evidence="1" id="KW-0812">Transmembrane</keyword>
<dbReference type="PANTHER" id="PTHR30093">
    <property type="entry name" value="GENERAL SECRETION PATHWAY PROTEIN G"/>
    <property type="match status" value="1"/>
</dbReference>
<sequence length="148" mass="15981">MKTFRADRILNRGFTLIELMIVVAIIGIIAAIAYPSYQEYVRSAKRADAETALMELGHFMERYYTANGKYLKADGSAPALPFTEAPKDGSTKVYTLGFAAGNPTASKYVLQAVPKGSMANDKCGALTLSNTGAKGQKAGMTLAECWKR</sequence>
<evidence type="ECO:0000313" key="3">
    <source>
        <dbReference type="Proteomes" id="UP000282800"/>
    </source>
</evidence>
<dbReference type="Pfam" id="PF07963">
    <property type="entry name" value="N_methyl"/>
    <property type="match status" value="1"/>
</dbReference>
<dbReference type="OrthoDB" id="5296638at2"/>
<organism evidence="2 3">
    <name type="scientific">Pseudomonas songnenensis</name>
    <dbReference type="NCBI Taxonomy" id="1176259"/>
    <lineage>
        <taxon>Bacteria</taxon>
        <taxon>Pseudomonadati</taxon>
        <taxon>Pseudomonadota</taxon>
        <taxon>Gammaproteobacteria</taxon>
        <taxon>Pseudomonadales</taxon>
        <taxon>Pseudomonadaceae</taxon>
        <taxon>Pseudomonas</taxon>
    </lineage>
</organism>
<reference evidence="2 3" key="1">
    <citation type="submission" date="2019-01" db="EMBL/GenBank/DDBJ databases">
        <title>High-quality draft genome of. Pseudomonas songnenensis str. L103, a full-fledged denitrifier isolated from 100 meters deep aquifer in a heavily nitrogen fertilized agricultural area.</title>
        <authorList>
            <person name="Liu M."/>
            <person name="Liu B."/>
        </authorList>
    </citation>
    <scope>NUCLEOTIDE SEQUENCE [LARGE SCALE GENOMIC DNA]</scope>
    <source>
        <strain evidence="2 3">L103</strain>
    </source>
</reference>
<feature type="transmembrane region" description="Helical" evidence="1">
    <location>
        <begin position="12"/>
        <end position="34"/>
    </location>
</feature>
<evidence type="ECO:0000313" key="2">
    <source>
        <dbReference type="EMBL" id="RYJ62325.1"/>
    </source>
</evidence>
<dbReference type="SUPFAM" id="SSF54523">
    <property type="entry name" value="Pili subunits"/>
    <property type="match status" value="1"/>
</dbReference>
<protein>
    <submittedName>
        <fullName evidence="2">Prepilin-type N-terminal cleavage/methylation domain-containing protein</fullName>
    </submittedName>
</protein>
<dbReference type="InterPro" id="IPR045584">
    <property type="entry name" value="Pilin-like"/>
</dbReference>
<dbReference type="PANTHER" id="PTHR30093:SF47">
    <property type="entry name" value="TYPE IV PILUS NON-CORE MINOR PILIN PILE"/>
    <property type="match status" value="1"/>
</dbReference>
<proteinExistence type="predicted"/>
<keyword evidence="1" id="KW-0472">Membrane</keyword>
<evidence type="ECO:0000256" key="1">
    <source>
        <dbReference type="SAM" id="Phobius"/>
    </source>
</evidence>
<dbReference type="EMBL" id="RWYU02000004">
    <property type="protein sequence ID" value="RYJ62325.1"/>
    <property type="molecule type" value="Genomic_DNA"/>
</dbReference>
<dbReference type="InterPro" id="IPR031982">
    <property type="entry name" value="PilE-like"/>
</dbReference>
<dbReference type="PROSITE" id="PS00409">
    <property type="entry name" value="PROKAR_NTER_METHYL"/>
    <property type="match status" value="1"/>
</dbReference>
<dbReference type="NCBIfam" id="TIGR02532">
    <property type="entry name" value="IV_pilin_GFxxxE"/>
    <property type="match status" value="1"/>
</dbReference>
<dbReference type="Pfam" id="PF16732">
    <property type="entry name" value="ComP_DUS"/>
    <property type="match status" value="1"/>
</dbReference>
<dbReference type="AlphaFoldDB" id="A0A482U731"/>
<name>A0A482U731_9PSED</name>
<accession>A0A482U731</accession>
<dbReference type="GO" id="GO:0043683">
    <property type="term" value="P:type IV pilus assembly"/>
    <property type="evidence" value="ECO:0007669"/>
    <property type="project" value="InterPro"/>
</dbReference>
<comment type="caution">
    <text evidence="2">The sequence shown here is derived from an EMBL/GenBank/DDBJ whole genome shotgun (WGS) entry which is preliminary data.</text>
</comment>
<dbReference type="InterPro" id="IPR012902">
    <property type="entry name" value="N_methyl_site"/>
</dbReference>
<gene>
    <name evidence="2" type="ORF">EJA06_011285</name>
</gene>
<keyword evidence="1" id="KW-1133">Transmembrane helix</keyword>
<dbReference type="Proteomes" id="UP000282800">
    <property type="component" value="Unassembled WGS sequence"/>
</dbReference>
<dbReference type="RefSeq" id="WP_126189538.1">
    <property type="nucleotide sequence ID" value="NZ_RWYU02000004.1"/>
</dbReference>
<dbReference type="Gene3D" id="3.30.700.10">
    <property type="entry name" value="Glycoprotein, Type 4 Pilin"/>
    <property type="match status" value="1"/>
</dbReference>